<dbReference type="Proteomes" id="UP000297762">
    <property type="component" value="Unassembled WGS sequence"/>
</dbReference>
<protein>
    <submittedName>
        <fullName evidence="1">Uncharacterized protein</fullName>
    </submittedName>
</protein>
<proteinExistence type="predicted"/>
<dbReference type="RefSeq" id="WP_135647633.1">
    <property type="nucleotide sequence ID" value="NZ_RQGF01000005.1"/>
</dbReference>
<sequence>MEETRIYNYFFQFSEFQNYLEGRIFQGEGIHFDSGSLGDSQKPTKLFLEFDPKKGLRLRLKSEKNLELVSSEFSDNFWTRKEDLFIWKPNSKEEIYFQAMDRNRLHIHWKSSSEIYFSGTIGIRPKSILEKIFGFI</sequence>
<dbReference type="AlphaFoldDB" id="A0A4R9KES9"/>
<dbReference type="OrthoDB" id="333653at2"/>
<keyword evidence="2" id="KW-1185">Reference proteome</keyword>
<organism evidence="1 2">
    <name type="scientific">Leptospira sarikeiensis</name>
    <dbReference type="NCBI Taxonomy" id="2484943"/>
    <lineage>
        <taxon>Bacteria</taxon>
        <taxon>Pseudomonadati</taxon>
        <taxon>Spirochaetota</taxon>
        <taxon>Spirochaetia</taxon>
        <taxon>Leptospirales</taxon>
        <taxon>Leptospiraceae</taxon>
        <taxon>Leptospira</taxon>
    </lineage>
</organism>
<name>A0A4R9KES9_9LEPT</name>
<comment type="caution">
    <text evidence="1">The sequence shown here is derived from an EMBL/GenBank/DDBJ whole genome shotgun (WGS) entry which is preliminary data.</text>
</comment>
<gene>
    <name evidence="1" type="ORF">EHQ64_00640</name>
</gene>
<accession>A0A4R9KES9</accession>
<evidence type="ECO:0000313" key="2">
    <source>
        <dbReference type="Proteomes" id="UP000297762"/>
    </source>
</evidence>
<dbReference type="EMBL" id="RQGF01000005">
    <property type="protein sequence ID" value="TGL65707.1"/>
    <property type="molecule type" value="Genomic_DNA"/>
</dbReference>
<evidence type="ECO:0000313" key="1">
    <source>
        <dbReference type="EMBL" id="TGL65707.1"/>
    </source>
</evidence>
<reference evidence="1" key="1">
    <citation type="journal article" date="2019" name="PLoS Negl. Trop. Dis.">
        <title>Revisiting the worldwide diversity of Leptospira species in the environment.</title>
        <authorList>
            <person name="Vincent A.T."/>
            <person name="Schiettekatte O."/>
            <person name="Bourhy P."/>
            <person name="Veyrier F.J."/>
            <person name="Picardeau M."/>
        </authorList>
    </citation>
    <scope>NUCLEOTIDE SEQUENCE [LARGE SCALE GENOMIC DNA]</scope>
    <source>
        <strain evidence="1">201702455</strain>
    </source>
</reference>